<dbReference type="SMART" id="SM00382">
    <property type="entry name" value="AAA"/>
    <property type="match status" value="1"/>
</dbReference>
<dbReference type="Pfam" id="PF00005">
    <property type="entry name" value="ABC_tran"/>
    <property type="match status" value="1"/>
</dbReference>
<dbReference type="PANTHER" id="PTHR24220">
    <property type="entry name" value="IMPORT ATP-BINDING PROTEIN"/>
    <property type="match status" value="1"/>
</dbReference>
<dbReference type="EMBL" id="AWQS01000290">
    <property type="protein sequence ID" value="EWT04243.1"/>
    <property type="molecule type" value="Genomic_DNA"/>
</dbReference>
<evidence type="ECO:0000256" key="4">
    <source>
        <dbReference type="SAM" id="MobiDB-lite"/>
    </source>
</evidence>
<dbReference type="PROSITE" id="PS00211">
    <property type="entry name" value="ABC_TRANSPORTER_1"/>
    <property type="match status" value="1"/>
</dbReference>
<feature type="compositionally biased region" description="Basic and acidic residues" evidence="4">
    <location>
        <begin position="1"/>
        <end position="10"/>
    </location>
</feature>
<dbReference type="GO" id="GO:0022857">
    <property type="term" value="F:transmembrane transporter activity"/>
    <property type="evidence" value="ECO:0007669"/>
    <property type="project" value="UniProtKB-ARBA"/>
</dbReference>
<dbReference type="GO" id="GO:0016887">
    <property type="term" value="F:ATP hydrolysis activity"/>
    <property type="evidence" value="ECO:0007669"/>
    <property type="project" value="InterPro"/>
</dbReference>
<proteinExistence type="predicted"/>
<evidence type="ECO:0000256" key="1">
    <source>
        <dbReference type="ARBA" id="ARBA00022448"/>
    </source>
</evidence>
<gene>
    <name evidence="6" type="ORF">N864_15035</name>
</gene>
<dbReference type="PROSITE" id="PS50893">
    <property type="entry name" value="ABC_TRANSPORTER_2"/>
    <property type="match status" value="1"/>
</dbReference>
<dbReference type="InterPro" id="IPR015854">
    <property type="entry name" value="ABC_transpr_LolD-like"/>
</dbReference>
<name>W9GHE0_9MICO</name>
<dbReference type="InterPro" id="IPR027417">
    <property type="entry name" value="P-loop_NTPase"/>
</dbReference>
<dbReference type="PANTHER" id="PTHR24220:SF685">
    <property type="entry name" value="ABC TRANSPORTER RELATED"/>
    <property type="match status" value="1"/>
</dbReference>
<organism evidence="6 7">
    <name type="scientific">Intrasporangium chromatireducens Q5-1</name>
    <dbReference type="NCBI Taxonomy" id="584657"/>
    <lineage>
        <taxon>Bacteria</taxon>
        <taxon>Bacillati</taxon>
        <taxon>Actinomycetota</taxon>
        <taxon>Actinomycetes</taxon>
        <taxon>Micrococcales</taxon>
        <taxon>Intrasporangiaceae</taxon>
        <taxon>Intrasporangium</taxon>
    </lineage>
</organism>
<dbReference type="AlphaFoldDB" id="W9GHE0"/>
<dbReference type="InterPro" id="IPR003439">
    <property type="entry name" value="ABC_transporter-like_ATP-bd"/>
</dbReference>
<dbReference type="InterPro" id="IPR003593">
    <property type="entry name" value="AAA+_ATPase"/>
</dbReference>
<evidence type="ECO:0000256" key="2">
    <source>
        <dbReference type="ARBA" id="ARBA00022741"/>
    </source>
</evidence>
<dbReference type="GO" id="GO:0098796">
    <property type="term" value="C:membrane protein complex"/>
    <property type="evidence" value="ECO:0007669"/>
    <property type="project" value="UniProtKB-ARBA"/>
</dbReference>
<keyword evidence="7" id="KW-1185">Reference proteome</keyword>
<evidence type="ECO:0000313" key="7">
    <source>
        <dbReference type="Proteomes" id="UP000019494"/>
    </source>
</evidence>
<dbReference type="OrthoDB" id="9802264at2"/>
<feature type="domain" description="ABC transporter" evidence="5">
    <location>
        <begin position="28"/>
        <end position="261"/>
    </location>
</feature>
<keyword evidence="2" id="KW-0547">Nucleotide-binding</keyword>
<dbReference type="SUPFAM" id="SSF52540">
    <property type="entry name" value="P-loop containing nucleoside triphosphate hydrolases"/>
    <property type="match status" value="1"/>
</dbReference>
<reference evidence="7" key="1">
    <citation type="submission" date="2013-08" db="EMBL/GenBank/DDBJ databases">
        <title>Intrasporangium oryzae NRRL B-24470.</title>
        <authorList>
            <person name="Liu H."/>
            <person name="Wang G."/>
        </authorList>
    </citation>
    <scope>NUCLEOTIDE SEQUENCE [LARGE SCALE GENOMIC DNA]</scope>
    <source>
        <strain evidence="7">Q5-1</strain>
    </source>
</reference>
<dbReference type="Gene3D" id="3.40.50.300">
    <property type="entry name" value="P-loop containing nucleotide triphosphate hydrolases"/>
    <property type="match status" value="1"/>
</dbReference>
<feature type="region of interest" description="Disordered" evidence="4">
    <location>
        <begin position="1"/>
        <end position="21"/>
    </location>
</feature>
<accession>W9GHE0</accession>
<dbReference type="GO" id="GO:0005886">
    <property type="term" value="C:plasma membrane"/>
    <property type="evidence" value="ECO:0007669"/>
    <property type="project" value="TreeGrafter"/>
</dbReference>
<dbReference type="InterPro" id="IPR017871">
    <property type="entry name" value="ABC_transporter-like_CS"/>
</dbReference>
<sequence>MRGRDARTDGTEQAAGRHPKDAAAAPALVLTDVTRVHGSAATEVVALEGASLSVSPGELVAVMGPSGSGKSTLLNLAGGLDKATSGTVAVNGIRLDSLDAKGLAALRRRSVGFVFQDLNLIPSLTAAENIGLPLELDGLSVRRARSQALDALNLLGLRELADRYPDQMSGGQQQRVAIARALVGERRLVLADEPTGALDSHTGEEVLRVLRQRCDAGAAGLLVTHEARHAAWADRVVFLRDGRIVDSTGGPDSADSLLAQAR</sequence>
<dbReference type="Proteomes" id="UP000019494">
    <property type="component" value="Unassembled WGS sequence"/>
</dbReference>
<comment type="caution">
    <text evidence="6">The sequence shown here is derived from an EMBL/GenBank/DDBJ whole genome shotgun (WGS) entry which is preliminary data.</text>
</comment>
<evidence type="ECO:0000313" key="6">
    <source>
        <dbReference type="EMBL" id="EWT04243.1"/>
    </source>
</evidence>
<dbReference type="CDD" id="cd03255">
    <property type="entry name" value="ABC_MJ0796_LolCDE_FtsE"/>
    <property type="match status" value="1"/>
</dbReference>
<evidence type="ECO:0000256" key="3">
    <source>
        <dbReference type="ARBA" id="ARBA00022840"/>
    </source>
</evidence>
<keyword evidence="3" id="KW-0067">ATP-binding</keyword>
<protein>
    <recommendedName>
        <fullName evidence="5">ABC transporter domain-containing protein</fullName>
    </recommendedName>
</protein>
<evidence type="ECO:0000259" key="5">
    <source>
        <dbReference type="PROSITE" id="PS50893"/>
    </source>
</evidence>
<keyword evidence="1" id="KW-0813">Transport</keyword>
<dbReference type="FunFam" id="3.40.50.300:FF:000032">
    <property type="entry name" value="Export ABC transporter ATP-binding protein"/>
    <property type="match status" value="1"/>
</dbReference>
<dbReference type="PATRIC" id="fig|584657.3.peg.3877"/>
<dbReference type="GO" id="GO:0005524">
    <property type="term" value="F:ATP binding"/>
    <property type="evidence" value="ECO:0007669"/>
    <property type="project" value="UniProtKB-KW"/>
</dbReference>
<dbReference type="InterPro" id="IPR017911">
    <property type="entry name" value="MacB-like_ATP-bd"/>
</dbReference>